<dbReference type="GO" id="GO:0005975">
    <property type="term" value="P:carbohydrate metabolic process"/>
    <property type="evidence" value="ECO:0007669"/>
    <property type="project" value="InterPro"/>
</dbReference>
<feature type="signal peptide" evidence="4">
    <location>
        <begin position="1"/>
        <end position="21"/>
    </location>
</feature>
<evidence type="ECO:0000313" key="7">
    <source>
        <dbReference type="Proteomes" id="UP000245591"/>
    </source>
</evidence>
<dbReference type="InterPro" id="IPR000757">
    <property type="entry name" value="Beta-glucanase-like"/>
</dbReference>
<dbReference type="EMBL" id="MBFU01000123">
    <property type="protein sequence ID" value="PWA01897.1"/>
    <property type="molecule type" value="Genomic_DNA"/>
</dbReference>
<dbReference type="PANTHER" id="PTHR10963">
    <property type="entry name" value="GLYCOSYL HYDROLASE-RELATED"/>
    <property type="match status" value="1"/>
</dbReference>
<dbReference type="InterPro" id="IPR013320">
    <property type="entry name" value="ConA-like_dom_sf"/>
</dbReference>
<evidence type="ECO:0000256" key="3">
    <source>
        <dbReference type="ARBA" id="ARBA00023295"/>
    </source>
</evidence>
<dbReference type="Gene3D" id="2.60.120.200">
    <property type="match status" value="1"/>
</dbReference>
<reference evidence="6 7" key="1">
    <citation type="journal article" date="2018" name="MBio">
        <title>Comparative Genomics Reveals the Core Gene Toolbox for the Fungus-Insect Symbiosis.</title>
        <authorList>
            <person name="Wang Y."/>
            <person name="Stata M."/>
            <person name="Wang W."/>
            <person name="Stajich J.E."/>
            <person name="White M.M."/>
            <person name="Moncalvo J.M."/>
        </authorList>
    </citation>
    <scope>NUCLEOTIDE SEQUENCE [LARGE SCALE GENOMIC DNA]</scope>
    <source>
        <strain evidence="6 7">AUS-126-30</strain>
    </source>
</reference>
<evidence type="ECO:0000256" key="1">
    <source>
        <dbReference type="ARBA" id="ARBA00022729"/>
    </source>
</evidence>
<feature type="domain" description="GH16" evidence="5">
    <location>
        <begin position="17"/>
        <end position="258"/>
    </location>
</feature>
<protein>
    <recommendedName>
        <fullName evidence="5">GH16 domain-containing protein</fullName>
    </recommendedName>
</protein>
<dbReference type="SUPFAM" id="SSF49899">
    <property type="entry name" value="Concanavalin A-like lectins/glucanases"/>
    <property type="match status" value="1"/>
</dbReference>
<dbReference type="PANTHER" id="PTHR10963:SF22">
    <property type="entry name" value="GLYCOSIDASE CRH2-RELATED"/>
    <property type="match status" value="1"/>
</dbReference>
<sequence length="258" mass="28652">MFKLSRLIPTFLLVLYGDCSAIPNDISDPGRLVSTRISGNNTIIVRDKCVPEYKICSEKMFNFTDTSAVKSFTIDYCPKNVVQDKNSLDLVITQECGTALIYPQKIKYGKVEGRIKIAPGPGAVTAMILIGEEQRDEIDFEWVGKDLVNAQSMFFINGSAVVSGADFHQIPNKSDTDMSKEFHNYSIELTENSVKWGIDGVIVRTLEKESDGTFPSKANTLRFGVWNGSGSSDWAGVMNFTNGNPSGYFEFIKITQYC</sequence>
<name>A0A2U1J9X4_SMIAN</name>
<dbReference type="AlphaFoldDB" id="A0A2U1J9X4"/>
<keyword evidence="2" id="KW-0378">Hydrolase</keyword>
<feature type="chain" id="PRO_5015452545" description="GH16 domain-containing protein" evidence="4">
    <location>
        <begin position="22"/>
        <end position="258"/>
    </location>
</feature>
<gene>
    <name evidence="6" type="ORF">BB558_001972</name>
</gene>
<comment type="caution">
    <text evidence="6">The sequence shown here is derived from an EMBL/GenBank/DDBJ whole genome shotgun (WGS) entry which is preliminary data.</text>
</comment>
<accession>A0A2U1J9X4</accession>
<dbReference type="Proteomes" id="UP000245591">
    <property type="component" value="Unassembled WGS sequence"/>
</dbReference>
<dbReference type="GO" id="GO:0004553">
    <property type="term" value="F:hydrolase activity, hydrolyzing O-glycosyl compounds"/>
    <property type="evidence" value="ECO:0007669"/>
    <property type="project" value="InterPro"/>
</dbReference>
<organism evidence="6 7">
    <name type="scientific">Smittium angustum</name>
    <dbReference type="NCBI Taxonomy" id="133377"/>
    <lineage>
        <taxon>Eukaryota</taxon>
        <taxon>Fungi</taxon>
        <taxon>Fungi incertae sedis</taxon>
        <taxon>Zoopagomycota</taxon>
        <taxon>Kickxellomycotina</taxon>
        <taxon>Harpellomycetes</taxon>
        <taxon>Harpellales</taxon>
        <taxon>Legeriomycetaceae</taxon>
        <taxon>Smittium</taxon>
    </lineage>
</organism>
<dbReference type="PROSITE" id="PS51762">
    <property type="entry name" value="GH16_2"/>
    <property type="match status" value="1"/>
</dbReference>
<evidence type="ECO:0000256" key="4">
    <source>
        <dbReference type="SAM" id="SignalP"/>
    </source>
</evidence>
<evidence type="ECO:0000313" key="6">
    <source>
        <dbReference type="EMBL" id="PWA01897.1"/>
    </source>
</evidence>
<dbReference type="Pfam" id="PF00722">
    <property type="entry name" value="Glyco_hydro_16"/>
    <property type="match status" value="1"/>
</dbReference>
<dbReference type="InterPro" id="IPR050546">
    <property type="entry name" value="Glycosyl_Hydrlase_16"/>
</dbReference>
<evidence type="ECO:0000259" key="5">
    <source>
        <dbReference type="PROSITE" id="PS51762"/>
    </source>
</evidence>
<evidence type="ECO:0000256" key="2">
    <source>
        <dbReference type="ARBA" id="ARBA00022801"/>
    </source>
</evidence>
<keyword evidence="7" id="KW-1185">Reference proteome</keyword>
<proteinExistence type="predicted"/>
<keyword evidence="3" id="KW-0326">Glycosidase</keyword>
<keyword evidence="1 4" id="KW-0732">Signal</keyword>